<dbReference type="GO" id="GO:0005524">
    <property type="term" value="F:ATP binding"/>
    <property type="evidence" value="ECO:0007669"/>
    <property type="project" value="UniProtKB-KW"/>
</dbReference>
<sequence>MCLTALEPSLRVMGLLAPGESFTAEPLAGGISCDVYLVTVRGRSYCVKAALPKLRVAADWRAPADRSHAEVAWMKLVGGIDPDWVPMVLGEDRAHHIFAMEYLPPETHRNWKAELAAGHADPAFAAELGDRLARIHSETAGREDIARDFRNGVHFHALRVDAYLLHTAAKHADVAPIIKGMARNLSAAHIALMHGDISPKNILMGPQGPVFLDAETCSYGDPAFDLAFCLNHLLLKSVWHPAHAAAYAATFTSLARAYFKGASWEHRAGLERRVSGLLSVLLLARIDGKSPVEYLTAPSDQIFVREQAKAFLKDGIGHLDALLERWTEALNARQIEADSKGREECAISQRSSGG</sequence>
<keyword evidence="8" id="KW-1185">Reference proteome</keyword>
<dbReference type="GO" id="GO:0016301">
    <property type="term" value="F:kinase activity"/>
    <property type="evidence" value="ECO:0007669"/>
    <property type="project" value="UniProtKB-KW"/>
</dbReference>
<dbReference type="SUPFAM" id="SSF56112">
    <property type="entry name" value="Protein kinase-like (PK-like)"/>
    <property type="match status" value="1"/>
</dbReference>
<proteinExistence type="inferred from homology"/>
<evidence type="ECO:0000259" key="6">
    <source>
        <dbReference type="Pfam" id="PF01636"/>
    </source>
</evidence>
<dbReference type="InterPro" id="IPR011009">
    <property type="entry name" value="Kinase-like_dom_sf"/>
</dbReference>
<dbReference type="InterPro" id="IPR002575">
    <property type="entry name" value="Aminoglycoside_PTrfase"/>
</dbReference>
<evidence type="ECO:0000313" key="8">
    <source>
        <dbReference type="Proteomes" id="UP000570514"/>
    </source>
</evidence>
<comment type="caution">
    <text evidence="7">The sequence shown here is derived from an EMBL/GenBank/DDBJ whole genome shotgun (WGS) entry which is preliminary data.</text>
</comment>
<feature type="domain" description="Aminoglycoside phosphotransferase" evidence="6">
    <location>
        <begin position="24"/>
        <end position="248"/>
    </location>
</feature>
<organism evidence="7 8">
    <name type="scientific">Rhizomicrobium palustre</name>
    <dbReference type="NCBI Taxonomy" id="189966"/>
    <lineage>
        <taxon>Bacteria</taxon>
        <taxon>Pseudomonadati</taxon>
        <taxon>Pseudomonadota</taxon>
        <taxon>Alphaproteobacteria</taxon>
        <taxon>Micropepsales</taxon>
        <taxon>Micropepsaceae</taxon>
        <taxon>Rhizomicrobium</taxon>
    </lineage>
</organism>
<dbReference type="EMBL" id="JAASRM010000001">
    <property type="protein sequence ID" value="NIK87293.1"/>
    <property type="molecule type" value="Genomic_DNA"/>
</dbReference>
<dbReference type="Pfam" id="PF01636">
    <property type="entry name" value="APH"/>
    <property type="match status" value="1"/>
</dbReference>
<keyword evidence="5" id="KW-0067">ATP-binding</keyword>
<evidence type="ECO:0000256" key="2">
    <source>
        <dbReference type="ARBA" id="ARBA00022679"/>
    </source>
</evidence>
<evidence type="ECO:0000256" key="3">
    <source>
        <dbReference type="ARBA" id="ARBA00022741"/>
    </source>
</evidence>
<evidence type="ECO:0000256" key="1">
    <source>
        <dbReference type="ARBA" id="ARBA00010165"/>
    </source>
</evidence>
<dbReference type="AlphaFoldDB" id="A0A846MVA3"/>
<dbReference type="Gene3D" id="3.30.200.20">
    <property type="entry name" value="Phosphorylase Kinase, domain 1"/>
    <property type="match status" value="1"/>
</dbReference>
<gene>
    <name evidence="7" type="ORF">FHS83_000611</name>
</gene>
<dbReference type="PANTHER" id="PTHR34273">
    <property type="entry name" value="METHYLTHIORIBOSE KINASE"/>
    <property type="match status" value="1"/>
</dbReference>
<accession>A0A846MVA3</accession>
<evidence type="ECO:0000313" key="7">
    <source>
        <dbReference type="EMBL" id="NIK87293.1"/>
    </source>
</evidence>
<reference evidence="7 8" key="1">
    <citation type="submission" date="2020-03" db="EMBL/GenBank/DDBJ databases">
        <title>Genomic Encyclopedia of Type Strains, Phase IV (KMG-IV): sequencing the most valuable type-strain genomes for metagenomic binning, comparative biology and taxonomic classification.</title>
        <authorList>
            <person name="Goeker M."/>
        </authorList>
    </citation>
    <scope>NUCLEOTIDE SEQUENCE [LARGE SCALE GENOMIC DNA]</scope>
    <source>
        <strain evidence="7 8">DSM 19867</strain>
    </source>
</reference>
<name>A0A846MVA3_9PROT</name>
<protein>
    <submittedName>
        <fullName evidence="7">Aminoglycoside phosphotransferase (APT) family kinase protein</fullName>
    </submittedName>
</protein>
<dbReference type="Gene3D" id="3.90.1200.10">
    <property type="match status" value="1"/>
</dbReference>
<evidence type="ECO:0000256" key="4">
    <source>
        <dbReference type="ARBA" id="ARBA00022777"/>
    </source>
</evidence>
<keyword evidence="2 7" id="KW-0808">Transferase</keyword>
<dbReference type="RefSeq" id="WP_167080762.1">
    <property type="nucleotide sequence ID" value="NZ_BAAADC010000001.1"/>
</dbReference>
<dbReference type="Proteomes" id="UP000570514">
    <property type="component" value="Unassembled WGS sequence"/>
</dbReference>
<evidence type="ECO:0000256" key="5">
    <source>
        <dbReference type="ARBA" id="ARBA00022840"/>
    </source>
</evidence>
<comment type="similarity">
    <text evidence="1">Belongs to the methylthioribose kinase family.</text>
</comment>
<keyword evidence="4 7" id="KW-0418">Kinase</keyword>
<keyword evidence="3" id="KW-0547">Nucleotide-binding</keyword>
<dbReference type="PANTHER" id="PTHR34273:SF2">
    <property type="entry name" value="METHYLTHIORIBOSE KINASE"/>
    <property type="match status" value="1"/>
</dbReference>